<dbReference type="SMART" id="SM00935">
    <property type="entry name" value="OmpH"/>
    <property type="match status" value="1"/>
</dbReference>
<dbReference type="PANTHER" id="PTHR35089">
    <property type="entry name" value="CHAPERONE PROTEIN SKP"/>
    <property type="match status" value="1"/>
</dbReference>
<dbReference type="Pfam" id="PF03938">
    <property type="entry name" value="OmpH"/>
    <property type="match status" value="1"/>
</dbReference>
<evidence type="ECO:0000256" key="1">
    <source>
        <dbReference type="ARBA" id="ARBA00009091"/>
    </source>
</evidence>
<organism evidence="4 5">
    <name type="scientific">Thiothrix lacustris</name>
    <dbReference type="NCBI Taxonomy" id="525917"/>
    <lineage>
        <taxon>Bacteria</taxon>
        <taxon>Pseudomonadati</taxon>
        <taxon>Pseudomonadota</taxon>
        <taxon>Gammaproteobacteria</taxon>
        <taxon>Thiotrichales</taxon>
        <taxon>Thiotrichaceae</taxon>
        <taxon>Thiothrix</taxon>
    </lineage>
</organism>
<evidence type="ECO:0008006" key="6">
    <source>
        <dbReference type="Google" id="ProtNLM"/>
    </source>
</evidence>
<evidence type="ECO:0000313" key="4">
    <source>
        <dbReference type="EMBL" id="OQX13859.1"/>
    </source>
</evidence>
<name>A0A1Y1QU52_9GAMM</name>
<dbReference type="PANTHER" id="PTHR35089:SF1">
    <property type="entry name" value="CHAPERONE PROTEIN SKP"/>
    <property type="match status" value="1"/>
</dbReference>
<reference evidence="4 5" key="1">
    <citation type="submission" date="2017-01" db="EMBL/GenBank/DDBJ databases">
        <title>Novel large sulfur bacteria in the metagenomes of groundwater-fed chemosynthetic microbial mats in the Lake Huron basin.</title>
        <authorList>
            <person name="Sharrar A.M."/>
            <person name="Flood B.E."/>
            <person name="Bailey J.V."/>
            <person name="Jones D.S."/>
            <person name="Biddanda B."/>
            <person name="Ruberg S.A."/>
            <person name="Marcus D.N."/>
            <person name="Dick G.J."/>
        </authorList>
    </citation>
    <scope>NUCLEOTIDE SEQUENCE [LARGE SCALE GENOMIC DNA]</scope>
    <source>
        <strain evidence="4">A8</strain>
    </source>
</reference>
<dbReference type="GO" id="GO:0051082">
    <property type="term" value="F:unfolded protein binding"/>
    <property type="evidence" value="ECO:0007669"/>
    <property type="project" value="InterPro"/>
</dbReference>
<feature type="chain" id="PRO_5012982661" description="Molecular chaperone Skp" evidence="3">
    <location>
        <begin position="24"/>
        <end position="192"/>
    </location>
</feature>
<feature type="signal peptide" evidence="3">
    <location>
        <begin position="1"/>
        <end position="23"/>
    </location>
</feature>
<evidence type="ECO:0000313" key="5">
    <source>
        <dbReference type="Proteomes" id="UP000192491"/>
    </source>
</evidence>
<evidence type="ECO:0000256" key="2">
    <source>
        <dbReference type="ARBA" id="ARBA00022729"/>
    </source>
</evidence>
<accession>A0A1Y1QU52</accession>
<comment type="similarity">
    <text evidence="1">Belongs to the Skp family.</text>
</comment>
<dbReference type="GO" id="GO:0050821">
    <property type="term" value="P:protein stabilization"/>
    <property type="evidence" value="ECO:0007669"/>
    <property type="project" value="TreeGrafter"/>
</dbReference>
<comment type="caution">
    <text evidence="4">The sequence shown here is derived from an EMBL/GenBank/DDBJ whole genome shotgun (WGS) entry which is preliminary data.</text>
</comment>
<dbReference type="Proteomes" id="UP000192491">
    <property type="component" value="Unassembled WGS sequence"/>
</dbReference>
<evidence type="ECO:0000256" key="3">
    <source>
        <dbReference type="SAM" id="SignalP"/>
    </source>
</evidence>
<dbReference type="InterPro" id="IPR024930">
    <property type="entry name" value="Skp_dom_sf"/>
</dbReference>
<gene>
    <name evidence="4" type="ORF">BWK73_11115</name>
</gene>
<dbReference type="Gene3D" id="3.30.910.20">
    <property type="entry name" value="Skp domain"/>
    <property type="match status" value="1"/>
</dbReference>
<dbReference type="SUPFAM" id="SSF111384">
    <property type="entry name" value="OmpH-like"/>
    <property type="match status" value="1"/>
</dbReference>
<dbReference type="InterPro" id="IPR005632">
    <property type="entry name" value="Chaperone_Skp"/>
</dbReference>
<dbReference type="AlphaFoldDB" id="A0A1Y1QU52"/>
<dbReference type="EMBL" id="MTEJ01000039">
    <property type="protein sequence ID" value="OQX13859.1"/>
    <property type="molecule type" value="Genomic_DNA"/>
</dbReference>
<sequence length="192" mass="21353">MLKLAALCLCGLLFLMGQRFAVAADEAVPRPVLIAIVNMASLLENAPQSKAADAKLKLDFVPREQKLEADQKAIRQLEDALTAGIQSGALPDVEKVERQRELRDLQRNYARGTEDFREEVRLARDTAIGTLQAEIIQAIGEVREQEKIDLVLRESNYIVASDRIDMTAKVMQHLEKKFQAKAAATPVTGKQE</sequence>
<proteinExistence type="inferred from homology"/>
<protein>
    <recommendedName>
        <fullName evidence="6">Molecular chaperone Skp</fullName>
    </recommendedName>
</protein>
<dbReference type="GO" id="GO:0005829">
    <property type="term" value="C:cytosol"/>
    <property type="evidence" value="ECO:0007669"/>
    <property type="project" value="TreeGrafter"/>
</dbReference>
<keyword evidence="2 3" id="KW-0732">Signal</keyword>